<evidence type="ECO:0000313" key="6">
    <source>
        <dbReference type="Proteomes" id="UP000619545"/>
    </source>
</evidence>
<proteinExistence type="predicted"/>
<evidence type="ECO:0000313" key="5">
    <source>
        <dbReference type="EMBL" id="HII69953.1"/>
    </source>
</evidence>
<reference evidence="5" key="1">
    <citation type="journal article" date="2020" name="bioRxiv">
        <title>A rank-normalized archaeal taxonomy based on genome phylogeny resolves widespread incomplete and uneven classifications.</title>
        <authorList>
            <person name="Rinke C."/>
            <person name="Chuvochina M."/>
            <person name="Mussig A.J."/>
            <person name="Chaumeil P.-A."/>
            <person name="Waite D.W."/>
            <person name="Whitman W.B."/>
            <person name="Parks D.H."/>
            <person name="Hugenholtz P."/>
        </authorList>
    </citation>
    <scope>NUCLEOTIDE SEQUENCE</scope>
    <source>
        <strain evidence="5">UBA8853</strain>
    </source>
</reference>
<comment type="cofactor">
    <cofactor evidence="1">
        <name>Zn(2+)</name>
        <dbReference type="ChEBI" id="CHEBI:29105"/>
    </cofactor>
</comment>
<dbReference type="Pfam" id="PF01242">
    <property type="entry name" value="PTPS"/>
    <property type="match status" value="1"/>
</dbReference>
<dbReference type="PANTHER" id="PTHR12589:SF7">
    <property type="entry name" value="6-PYRUVOYL TETRAHYDROBIOPTERIN SYNTHASE"/>
    <property type="match status" value="1"/>
</dbReference>
<protein>
    <submittedName>
        <fullName evidence="5">6-pyruvoyl tetrahydropterin synthase family protein</fullName>
    </submittedName>
</protein>
<evidence type="ECO:0000256" key="2">
    <source>
        <dbReference type="ARBA" id="ARBA00022723"/>
    </source>
</evidence>
<evidence type="ECO:0000256" key="1">
    <source>
        <dbReference type="ARBA" id="ARBA00001947"/>
    </source>
</evidence>
<dbReference type="AlphaFoldDB" id="A0A832TBU7"/>
<sequence>MPRVYLDGRELGLRFSACHVIPGHGKCGRLHGHTYHVSVELLGERTEPHGFVYDFDELKSTVRELIKPLDHRVLLPTESELFEIEESGNEITVRLSDGKRYVFPREDVVLIPTRSLSAEDLAEYLADELERRLAGDNLKELRVRVDEGWGQGAEVVRRLD</sequence>
<dbReference type="OMA" id="CAHFIAF"/>
<dbReference type="PANTHER" id="PTHR12589">
    <property type="entry name" value="PYRUVOYL TETRAHYDROBIOPTERIN SYNTHASE"/>
    <property type="match status" value="1"/>
</dbReference>
<keyword evidence="3" id="KW-0862">Zinc</keyword>
<dbReference type="GO" id="GO:0016829">
    <property type="term" value="F:lyase activity"/>
    <property type="evidence" value="ECO:0007669"/>
    <property type="project" value="UniProtKB-KW"/>
</dbReference>
<accession>A0A832TBU7</accession>
<organism evidence="5 6">
    <name type="scientific">Methanopyrus kandleri</name>
    <dbReference type="NCBI Taxonomy" id="2320"/>
    <lineage>
        <taxon>Archaea</taxon>
        <taxon>Methanobacteriati</taxon>
        <taxon>Methanobacteriota</taxon>
        <taxon>Methanomada group</taxon>
        <taxon>Methanopyri</taxon>
        <taxon>Methanopyrales</taxon>
        <taxon>Methanopyraceae</taxon>
        <taxon>Methanopyrus</taxon>
    </lineage>
</organism>
<keyword evidence="2" id="KW-0479">Metal-binding</keyword>
<dbReference type="Proteomes" id="UP000619545">
    <property type="component" value="Unassembled WGS sequence"/>
</dbReference>
<comment type="caution">
    <text evidence="5">The sequence shown here is derived from an EMBL/GenBank/DDBJ whole genome shotgun (WGS) entry which is preliminary data.</text>
</comment>
<keyword evidence="4" id="KW-0456">Lyase</keyword>
<dbReference type="SUPFAM" id="SSF55620">
    <property type="entry name" value="Tetrahydrobiopterin biosynthesis enzymes-like"/>
    <property type="match status" value="1"/>
</dbReference>
<evidence type="ECO:0000256" key="4">
    <source>
        <dbReference type="ARBA" id="ARBA00023239"/>
    </source>
</evidence>
<dbReference type="InterPro" id="IPR038418">
    <property type="entry name" value="6-PTP_synth/QueD_sf"/>
</dbReference>
<evidence type="ECO:0000256" key="3">
    <source>
        <dbReference type="ARBA" id="ARBA00022833"/>
    </source>
</evidence>
<dbReference type="Gene3D" id="3.30.479.10">
    <property type="entry name" value="6-pyruvoyl tetrahydropterin synthase/QueD"/>
    <property type="match status" value="1"/>
</dbReference>
<dbReference type="InterPro" id="IPR007115">
    <property type="entry name" value="6-PTP_synth/QueD"/>
</dbReference>
<dbReference type="EMBL" id="DUJS01000002">
    <property type="protein sequence ID" value="HII69953.1"/>
    <property type="molecule type" value="Genomic_DNA"/>
</dbReference>
<name>A0A832TBU7_9EURY</name>
<dbReference type="GO" id="GO:0046872">
    <property type="term" value="F:metal ion binding"/>
    <property type="evidence" value="ECO:0007669"/>
    <property type="project" value="UniProtKB-KW"/>
</dbReference>
<gene>
    <name evidence="5" type="ORF">HA336_01805</name>
</gene>